<dbReference type="Pfam" id="PF09967">
    <property type="entry name" value="DUF2201"/>
    <property type="match status" value="1"/>
</dbReference>
<evidence type="ECO:0000259" key="1">
    <source>
        <dbReference type="Pfam" id="PF09967"/>
    </source>
</evidence>
<name>A0ABY5E8I3_9BACT</name>
<evidence type="ECO:0000259" key="2">
    <source>
        <dbReference type="Pfam" id="PF13203"/>
    </source>
</evidence>
<reference evidence="3" key="1">
    <citation type="submission" date="2022-07" db="EMBL/GenBank/DDBJ databases">
        <title>Arcobacter roscoffensis sp. nov., a marine bacterium isolated from coastal seawater collected from Roscoff, France.</title>
        <authorList>
            <person name="Pascual J."/>
            <person name="Lepeaux C."/>
            <person name="Methner A."/>
            <person name="Overmann J."/>
        </authorList>
    </citation>
    <scope>NUCLEOTIDE SEQUENCE</scope>
    <source>
        <strain evidence="3">ARW1-2F2</strain>
    </source>
</reference>
<dbReference type="InterPro" id="IPR018698">
    <property type="entry name" value="VWA-like_dom"/>
</dbReference>
<dbReference type="EMBL" id="CP100595">
    <property type="protein sequence ID" value="UTJ07383.1"/>
    <property type="molecule type" value="Genomic_DNA"/>
</dbReference>
<proteinExistence type="predicted"/>
<accession>A0ABY5E8I3</accession>
<dbReference type="InterPro" id="IPR036465">
    <property type="entry name" value="vWFA_dom_sf"/>
</dbReference>
<evidence type="ECO:0000313" key="4">
    <source>
        <dbReference type="Proteomes" id="UP001060012"/>
    </source>
</evidence>
<dbReference type="RefSeq" id="WP_254577560.1">
    <property type="nucleotide sequence ID" value="NZ_CP100595.1"/>
</dbReference>
<feature type="domain" description="Putative metallopeptidase" evidence="2">
    <location>
        <begin position="7"/>
        <end position="234"/>
    </location>
</feature>
<evidence type="ECO:0000313" key="3">
    <source>
        <dbReference type="EMBL" id="UTJ07383.1"/>
    </source>
</evidence>
<keyword evidence="4" id="KW-1185">Reference proteome</keyword>
<gene>
    <name evidence="3" type="ORF">NJU99_04635</name>
</gene>
<protein>
    <submittedName>
        <fullName evidence="3">VWA-like domain-containing protein</fullName>
    </submittedName>
</protein>
<feature type="domain" description="VWA-like" evidence="1">
    <location>
        <begin position="241"/>
        <end position="361"/>
    </location>
</feature>
<dbReference type="InterPro" id="IPR025154">
    <property type="entry name" value="Put_metallopeptidase_dom"/>
</dbReference>
<dbReference type="PANTHER" id="PTHR38730:SF1">
    <property type="entry name" value="SLL7028 PROTEIN"/>
    <property type="match status" value="1"/>
</dbReference>
<sequence length="363" mass="41602">MQNQIEQRISRVKSSLIIEQPYFGSIASSQKAVLNEDLKTYLSTSTNFEYNDDYINSLSDEELSFVLTNSAMHQAFLHDKRVDLRMQWLWVLATDYAINCLLVNNGLELPDGVNYDERFDDMSAEAIYAALENEIDDDKHTPEQVSQIKFEKQYEQEIDDNQEIQDMHEQLLNKAKLQGDLPLGIEILVPNLYDGKISWEDELYNIIEQSVRFDYKLIPPNKRYISQGIALPSLQGTKAKLVVCIDSSGSIDGKLLSRFLAEVESIMNSFENFEIDLLVADAKVHEHHILYAGDELSYTLKGGGGTNFENTFKYIDENIDEVNLLLYFTDGFGKFPQDEPSYESVWVLSEDIEVPFGRKLLLI</sequence>
<dbReference type="PANTHER" id="PTHR38730">
    <property type="entry name" value="SLL7028 PROTEIN"/>
    <property type="match status" value="1"/>
</dbReference>
<dbReference type="Pfam" id="PF13203">
    <property type="entry name" value="DUF2201_N"/>
    <property type="match status" value="1"/>
</dbReference>
<dbReference type="Proteomes" id="UP001060012">
    <property type="component" value="Chromosome"/>
</dbReference>
<organism evidence="3 4">
    <name type="scientific">Arcobacter roscoffensis</name>
    <dbReference type="NCBI Taxonomy" id="2961520"/>
    <lineage>
        <taxon>Bacteria</taxon>
        <taxon>Pseudomonadati</taxon>
        <taxon>Campylobacterota</taxon>
        <taxon>Epsilonproteobacteria</taxon>
        <taxon>Campylobacterales</taxon>
        <taxon>Arcobacteraceae</taxon>
        <taxon>Arcobacter</taxon>
    </lineage>
</organism>
<dbReference type="SUPFAM" id="SSF53300">
    <property type="entry name" value="vWA-like"/>
    <property type="match status" value="1"/>
</dbReference>